<feature type="compositionally biased region" description="Low complexity" evidence="1">
    <location>
        <begin position="79"/>
        <end position="101"/>
    </location>
</feature>
<accession>A0A1Y2FJP8</accession>
<sequence>MGQEPLSRRSFTGRGRQLDVFALLLLSTYSSQTARRARVPSSPTPSTALPRRVSLEVVRSLRRAPRPLEKRATTSSSVPNPHSTASNSPSSPTPKAYSLLSTPPPPPRRYTLAAPPSSSSRPFLCWLSQSLAPRVSCPLPPMLRAERKAAPTRRLARR</sequence>
<dbReference type="InParanoid" id="A0A1Y2FJP8"/>
<comment type="caution">
    <text evidence="2">The sequence shown here is derived from an EMBL/GenBank/DDBJ whole genome shotgun (WGS) entry which is preliminary data.</text>
</comment>
<evidence type="ECO:0000313" key="3">
    <source>
        <dbReference type="Proteomes" id="UP000193467"/>
    </source>
</evidence>
<keyword evidence="3" id="KW-1185">Reference proteome</keyword>
<dbReference type="Proteomes" id="UP000193467">
    <property type="component" value="Unassembled WGS sequence"/>
</dbReference>
<evidence type="ECO:0000313" key="2">
    <source>
        <dbReference type="EMBL" id="ORY84178.1"/>
    </source>
</evidence>
<name>A0A1Y2FJP8_9BASI</name>
<organism evidence="2 3">
    <name type="scientific">Leucosporidium creatinivorum</name>
    <dbReference type="NCBI Taxonomy" id="106004"/>
    <lineage>
        <taxon>Eukaryota</taxon>
        <taxon>Fungi</taxon>
        <taxon>Dikarya</taxon>
        <taxon>Basidiomycota</taxon>
        <taxon>Pucciniomycotina</taxon>
        <taxon>Microbotryomycetes</taxon>
        <taxon>Leucosporidiales</taxon>
        <taxon>Leucosporidium</taxon>
    </lineage>
</organism>
<feature type="region of interest" description="Disordered" evidence="1">
    <location>
        <begin position="32"/>
        <end position="115"/>
    </location>
</feature>
<evidence type="ECO:0000256" key="1">
    <source>
        <dbReference type="SAM" id="MobiDB-lite"/>
    </source>
</evidence>
<dbReference type="EMBL" id="MCGR01000018">
    <property type="protein sequence ID" value="ORY84178.1"/>
    <property type="molecule type" value="Genomic_DNA"/>
</dbReference>
<proteinExistence type="predicted"/>
<reference evidence="2 3" key="1">
    <citation type="submission" date="2016-07" db="EMBL/GenBank/DDBJ databases">
        <title>Pervasive Adenine N6-methylation of Active Genes in Fungi.</title>
        <authorList>
            <consortium name="DOE Joint Genome Institute"/>
            <person name="Mondo S.J."/>
            <person name="Dannebaum R.O."/>
            <person name="Kuo R.C."/>
            <person name="Labutti K."/>
            <person name="Haridas S."/>
            <person name="Kuo A."/>
            <person name="Salamov A."/>
            <person name="Ahrendt S.R."/>
            <person name="Lipzen A."/>
            <person name="Sullivan W."/>
            <person name="Andreopoulos W.B."/>
            <person name="Clum A."/>
            <person name="Lindquist E."/>
            <person name="Daum C."/>
            <person name="Ramamoorthy G.K."/>
            <person name="Gryganskyi A."/>
            <person name="Culley D."/>
            <person name="Magnuson J.K."/>
            <person name="James T.Y."/>
            <person name="O'Malley M.A."/>
            <person name="Stajich J.E."/>
            <person name="Spatafora J.W."/>
            <person name="Visel A."/>
            <person name="Grigoriev I.V."/>
        </authorList>
    </citation>
    <scope>NUCLEOTIDE SEQUENCE [LARGE SCALE GENOMIC DNA]</scope>
    <source>
        <strain evidence="2 3">62-1032</strain>
    </source>
</reference>
<dbReference type="AlphaFoldDB" id="A0A1Y2FJP8"/>
<protein>
    <submittedName>
        <fullName evidence="2">Uncharacterized protein</fullName>
    </submittedName>
</protein>
<gene>
    <name evidence="2" type="ORF">BCR35DRAFT_303266</name>
</gene>